<sequence>MTRTLSSTIVDRPFLTGRVPTLCSFFVWPTSTHCQPFLDDQMEPSFELATHAGGPLDGGLDAWLSTTSLPAIDVRFDISGIQIKFAAHRRDYTWRLFCSQRPPARNHVSMMRKRRFP</sequence>
<keyword evidence="2" id="KW-1185">Reference proteome</keyword>
<dbReference type="EMBL" id="EQ981712">
    <property type="protein sequence ID" value="EEF24623.1"/>
    <property type="molecule type" value="Genomic_DNA"/>
</dbReference>
<accession>B9THP0</accession>
<reference evidence="2" key="1">
    <citation type="journal article" date="2010" name="Nat. Biotechnol.">
        <title>Draft genome sequence of the oilseed species Ricinus communis.</title>
        <authorList>
            <person name="Chan A.P."/>
            <person name="Crabtree J."/>
            <person name="Zhao Q."/>
            <person name="Lorenzi H."/>
            <person name="Orvis J."/>
            <person name="Puiu D."/>
            <person name="Melake-Berhan A."/>
            <person name="Jones K.M."/>
            <person name="Redman J."/>
            <person name="Chen G."/>
            <person name="Cahoon E.B."/>
            <person name="Gedil M."/>
            <person name="Stanke M."/>
            <person name="Haas B.J."/>
            <person name="Wortman J.R."/>
            <person name="Fraser-Liggett C.M."/>
            <person name="Ravel J."/>
            <person name="Rabinowicz P.D."/>
        </authorList>
    </citation>
    <scope>NUCLEOTIDE SEQUENCE [LARGE SCALE GENOMIC DNA]</scope>
    <source>
        <strain evidence="2">cv. Hale</strain>
    </source>
</reference>
<evidence type="ECO:0000313" key="1">
    <source>
        <dbReference type="EMBL" id="EEF24623.1"/>
    </source>
</evidence>
<dbReference type="InParanoid" id="B9THP0"/>
<evidence type="ECO:0000313" key="2">
    <source>
        <dbReference type="Proteomes" id="UP000008311"/>
    </source>
</evidence>
<organism evidence="1 2">
    <name type="scientific">Ricinus communis</name>
    <name type="common">Castor bean</name>
    <dbReference type="NCBI Taxonomy" id="3988"/>
    <lineage>
        <taxon>Eukaryota</taxon>
        <taxon>Viridiplantae</taxon>
        <taxon>Streptophyta</taxon>
        <taxon>Embryophyta</taxon>
        <taxon>Tracheophyta</taxon>
        <taxon>Spermatophyta</taxon>
        <taxon>Magnoliopsida</taxon>
        <taxon>eudicotyledons</taxon>
        <taxon>Gunneridae</taxon>
        <taxon>Pentapetalae</taxon>
        <taxon>rosids</taxon>
        <taxon>fabids</taxon>
        <taxon>Malpighiales</taxon>
        <taxon>Euphorbiaceae</taxon>
        <taxon>Acalyphoideae</taxon>
        <taxon>Acalypheae</taxon>
        <taxon>Ricinus</taxon>
    </lineage>
</organism>
<name>B9THP0_RICCO</name>
<proteinExistence type="predicted"/>
<dbReference type="AlphaFoldDB" id="B9THP0"/>
<gene>
    <name evidence="1" type="ORF">RCOM_2140430</name>
</gene>
<protein>
    <submittedName>
        <fullName evidence="1">Uncharacterized protein</fullName>
    </submittedName>
</protein>
<dbReference type="Proteomes" id="UP000008311">
    <property type="component" value="Unassembled WGS sequence"/>
</dbReference>